<protein>
    <submittedName>
        <fullName evidence="3">CBS domain-containing protein</fullName>
    </submittedName>
</protein>
<evidence type="ECO:0000256" key="1">
    <source>
        <dbReference type="PROSITE-ProRule" id="PRU00703"/>
    </source>
</evidence>
<evidence type="ECO:0000313" key="3">
    <source>
        <dbReference type="EMBL" id="SJZ61942.1"/>
    </source>
</evidence>
<proteinExistence type="predicted"/>
<accession>A0A1T4M4U0</accession>
<name>A0A1T4M4U0_9BACT</name>
<evidence type="ECO:0000259" key="2">
    <source>
        <dbReference type="PROSITE" id="PS51371"/>
    </source>
</evidence>
<keyword evidence="4" id="KW-1185">Reference proteome</keyword>
<dbReference type="EMBL" id="FUWH01000003">
    <property type="protein sequence ID" value="SJZ61942.1"/>
    <property type="molecule type" value="Genomic_DNA"/>
</dbReference>
<evidence type="ECO:0000313" key="4">
    <source>
        <dbReference type="Proteomes" id="UP000190888"/>
    </source>
</evidence>
<feature type="domain" description="CBS" evidence="2">
    <location>
        <begin position="64"/>
        <end position="125"/>
    </location>
</feature>
<dbReference type="InterPro" id="IPR000644">
    <property type="entry name" value="CBS_dom"/>
</dbReference>
<dbReference type="RefSeq" id="WP_078830659.1">
    <property type="nucleotide sequence ID" value="NZ_FUWH01000003.1"/>
</dbReference>
<dbReference type="SUPFAM" id="SSF54631">
    <property type="entry name" value="CBS-domain pair"/>
    <property type="match status" value="1"/>
</dbReference>
<dbReference type="Gene3D" id="3.10.580.10">
    <property type="entry name" value="CBS-domain"/>
    <property type="match status" value="1"/>
</dbReference>
<organism evidence="3 4">
    <name type="scientific">Sediminibacterium ginsengisoli</name>
    <dbReference type="NCBI Taxonomy" id="413434"/>
    <lineage>
        <taxon>Bacteria</taxon>
        <taxon>Pseudomonadati</taxon>
        <taxon>Bacteroidota</taxon>
        <taxon>Chitinophagia</taxon>
        <taxon>Chitinophagales</taxon>
        <taxon>Chitinophagaceae</taxon>
        <taxon>Sediminibacterium</taxon>
    </lineage>
</organism>
<reference evidence="3 4" key="1">
    <citation type="submission" date="2017-02" db="EMBL/GenBank/DDBJ databases">
        <authorList>
            <person name="Peterson S.W."/>
        </authorList>
    </citation>
    <scope>NUCLEOTIDE SEQUENCE [LARGE SCALE GENOMIC DNA]</scope>
    <source>
        <strain evidence="3 4">DSM 22335</strain>
    </source>
</reference>
<dbReference type="Pfam" id="PF00571">
    <property type="entry name" value="CBS"/>
    <property type="match status" value="2"/>
</dbReference>
<dbReference type="PROSITE" id="PS51371">
    <property type="entry name" value="CBS"/>
    <property type="match status" value="1"/>
</dbReference>
<dbReference type="OrthoDB" id="1523762at2"/>
<gene>
    <name evidence="3" type="ORF">SAMN04488132_103165</name>
</gene>
<dbReference type="InterPro" id="IPR046342">
    <property type="entry name" value="CBS_dom_sf"/>
</dbReference>
<dbReference type="STRING" id="413434.SAMN04488132_103165"/>
<sequence length="219" mass="24519">MLASQLANTGFPSVGLFDKVSLALQLMEDYDVMHLPVLAEDKYAGLIEKGELLDADEQGPIAAIQQSLLKAAVRAEEHFLVALKIASEYQLSLVPVLNEQGGLAGVISEHDLLRHLSAFVGNNDKGGVIVLETDKRNFSFGEISRLVETNDAYITQLNTYTEPETGMVIITIKINRIEISDIVATFQRYEYVVRYYFGEEQYANELKENYNHLIAYLNI</sequence>
<dbReference type="Proteomes" id="UP000190888">
    <property type="component" value="Unassembled WGS sequence"/>
</dbReference>
<keyword evidence="1" id="KW-0129">CBS domain</keyword>
<dbReference type="AlphaFoldDB" id="A0A1T4M4U0"/>